<keyword evidence="3" id="KW-0862">Zinc</keyword>
<dbReference type="EMBL" id="MN740978">
    <property type="protein sequence ID" value="QHU21104.1"/>
    <property type="molecule type" value="Genomic_DNA"/>
</dbReference>
<dbReference type="InterPro" id="IPR001841">
    <property type="entry name" value="Znf_RING"/>
</dbReference>
<evidence type="ECO:0000259" key="4">
    <source>
        <dbReference type="PROSITE" id="PS50089"/>
    </source>
</evidence>
<feature type="domain" description="RING-type" evidence="4">
    <location>
        <begin position="13"/>
        <end position="53"/>
    </location>
</feature>
<dbReference type="SUPFAM" id="SSF57850">
    <property type="entry name" value="RING/U-box"/>
    <property type="match status" value="1"/>
</dbReference>
<dbReference type="InterPro" id="IPR017907">
    <property type="entry name" value="Znf_RING_CS"/>
</dbReference>
<evidence type="ECO:0000256" key="2">
    <source>
        <dbReference type="ARBA" id="ARBA00022771"/>
    </source>
</evidence>
<dbReference type="InterPro" id="IPR013083">
    <property type="entry name" value="Znf_RING/FYVE/PHD"/>
</dbReference>
<reference evidence="5" key="1">
    <citation type="journal article" date="2020" name="Nature">
        <title>Giant virus diversity and host interactions through global metagenomics.</title>
        <authorList>
            <person name="Schulz F."/>
            <person name="Roux S."/>
            <person name="Paez-Espino D."/>
            <person name="Jungbluth S."/>
            <person name="Walsh D.A."/>
            <person name="Denef V.J."/>
            <person name="McMahon K.D."/>
            <person name="Konstantinidis K.T."/>
            <person name="Eloe-Fadrosh E.A."/>
            <person name="Kyrpides N.C."/>
            <person name="Woyke T."/>
        </authorList>
    </citation>
    <scope>NUCLEOTIDE SEQUENCE</scope>
    <source>
        <strain evidence="5">GVMAG-S-3300013094-100</strain>
    </source>
</reference>
<sequence>MESSSKLLESITCPVCIDKVGVYALIECGHNLCSGCIRGIQNISRQIKCPICRVKVTKKPIIFRPLAEYLESGVASQMETFFNTLFNDNANTNANANINNLFDSDGLYARPNTRIINNNNHGNVGNLDNLDNLGQQINIEQLQLQAECEYNYNDWDISEENVMLHEIAQYTVGRTIYRLTSENFSFIKKNREAKAIVFKDTFKIIERYNPLNNRINHRRVILVLENLNIIDKIHTIERMITVKLPSYILRSEMRGRNGYQNTLGVYTGLADIDIHHSNTGIITKQLQIGAKFVWFKNNIMGIRWHILHAE</sequence>
<protein>
    <recommendedName>
        <fullName evidence="4">RING-type domain-containing protein</fullName>
    </recommendedName>
</protein>
<keyword evidence="2" id="KW-0863">Zinc-finger</keyword>
<dbReference type="AlphaFoldDB" id="A0A6C0KX84"/>
<organism evidence="5">
    <name type="scientific">viral metagenome</name>
    <dbReference type="NCBI Taxonomy" id="1070528"/>
    <lineage>
        <taxon>unclassified sequences</taxon>
        <taxon>metagenomes</taxon>
        <taxon>organismal metagenomes</taxon>
    </lineage>
</organism>
<proteinExistence type="predicted"/>
<evidence type="ECO:0000313" key="5">
    <source>
        <dbReference type="EMBL" id="QHU21104.1"/>
    </source>
</evidence>
<dbReference type="PROSITE" id="PS00518">
    <property type="entry name" value="ZF_RING_1"/>
    <property type="match status" value="1"/>
</dbReference>
<keyword evidence="1" id="KW-0479">Metal-binding</keyword>
<accession>A0A6C0KX84</accession>
<dbReference type="Gene3D" id="3.30.40.10">
    <property type="entry name" value="Zinc/RING finger domain, C3HC4 (zinc finger)"/>
    <property type="match status" value="1"/>
</dbReference>
<evidence type="ECO:0000256" key="1">
    <source>
        <dbReference type="ARBA" id="ARBA00022723"/>
    </source>
</evidence>
<dbReference type="PROSITE" id="PS50089">
    <property type="entry name" value="ZF_RING_2"/>
    <property type="match status" value="1"/>
</dbReference>
<dbReference type="CDD" id="cd16449">
    <property type="entry name" value="RING-HC"/>
    <property type="match status" value="1"/>
</dbReference>
<dbReference type="SMART" id="SM00184">
    <property type="entry name" value="RING"/>
    <property type="match status" value="1"/>
</dbReference>
<evidence type="ECO:0000256" key="3">
    <source>
        <dbReference type="ARBA" id="ARBA00022833"/>
    </source>
</evidence>
<name>A0A6C0KX84_9ZZZZ</name>
<dbReference type="GO" id="GO:0008270">
    <property type="term" value="F:zinc ion binding"/>
    <property type="evidence" value="ECO:0007669"/>
    <property type="project" value="UniProtKB-KW"/>
</dbReference>
<dbReference type="Pfam" id="PF13920">
    <property type="entry name" value="zf-C3HC4_3"/>
    <property type="match status" value="1"/>
</dbReference>